<dbReference type="PANTHER" id="PTHR24421">
    <property type="entry name" value="NITRATE/NITRITE SENSOR PROTEIN NARX-RELATED"/>
    <property type="match status" value="1"/>
</dbReference>
<dbReference type="Gene3D" id="3.30.450.20">
    <property type="entry name" value="PAS domain"/>
    <property type="match status" value="2"/>
</dbReference>
<dbReference type="InterPro" id="IPR005467">
    <property type="entry name" value="His_kinase_dom"/>
</dbReference>
<dbReference type="CDD" id="cd16917">
    <property type="entry name" value="HATPase_UhpB-NarQ-NarX-like"/>
    <property type="match status" value="1"/>
</dbReference>
<dbReference type="Pfam" id="PF07730">
    <property type="entry name" value="HisKA_3"/>
    <property type="match status" value="1"/>
</dbReference>
<evidence type="ECO:0000256" key="7">
    <source>
        <dbReference type="ARBA" id="ARBA00022840"/>
    </source>
</evidence>
<evidence type="ECO:0000256" key="1">
    <source>
        <dbReference type="ARBA" id="ARBA00000085"/>
    </source>
</evidence>
<evidence type="ECO:0000256" key="3">
    <source>
        <dbReference type="ARBA" id="ARBA00022553"/>
    </source>
</evidence>
<accession>A0A3B0ZZI0</accession>
<protein>
    <recommendedName>
        <fullName evidence="2">histidine kinase</fullName>
        <ecNumber evidence="2">2.7.13.3</ecNumber>
    </recommendedName>
</protein>
<dbReference type="AlphaFoldDB" id="A0A3B0ZZI0"/>
<dbReference type="Pfam" id="PF13426">
    <property type="entry name" value="PAS_9"/>
    <property type="match status" value="1"/>
</dbReference>
<comment type="catalytic activity">
    <reaction evidence="1">
        <text>ATP + protein L-histidine = ADP + protein N-phospho-L-histidine.</text>
        <dbReference type="EC" id="2.7.13.3"/>
    </reaction>
</comment>
<dbReference type="PROSITE" id="PS50112">
    <property type="entry name" value="PAS"/>
    <property type="match status" value="1"/>
</dbReference>
<dbReference type="InterPro" id="IPR003018">
    <property type="entry name" value="GAF"/>
</dbReference>
<dbReference type="Pfam" id="PF02518">
    <property type="entry name" value="HATPase_c"/>
    <property type="match status" value="1"/>
</dbReference>
<evidence type="ECO:0000259" key="9">
    <source>
        <dbReference type="PROSITE" id="PS50109"/>
    </source>
</evidence>
<dbReference type="GO" id="GO:0016020">
    <property type="term" value="C:membrane"/>
    <property type="evidence" value="ECO:0007669"/>
    <property type="project" value="InterPro"/>
</dbReference>
<evidence type="ECO:0000256" key="4">
    <source>
        <dbReference type="ARBA" id="ARBA00022679"/>
    </source>
</evidence>
<dbReference type="Gene3D" id="1.20.5.1930">
    <property type="match status" value="1"/>
</dbReference>
<keyword evidence="7" id="KW-0067">ATP-binding</keyword>
<name>A0A3B0ZZI0_9ZZZZ</name>
<keyword evidence="6" id="KW-0418">Kinase</keyword>
<dbReference type="Pfam" id="PF13185">
    <property type="entry name" value="GAF_2"/>
    <property type="match status" value="1"/>
</dbReference>
<dbReference type="EC" id="2.7.13.3" evidence="2"/>
<dbReference type="InterPro" id="IPR011712">
    <property type="entry name" value="Sig_transdc_His_kin_sub3_dim/P"/>
</dbReference>
<evidence type="ECO:0000256" key="8">
    <source>
        <dbReference type="SAM" id="Coils"/>
    </source>
</evidence>
<keyword evidence="8" id="KW-0175">Coiled coil</keyword>
<dbReference type="SMART" id="SM00387">
    <property type="entry name" value="HATPase_c"/>
    <property type="match status" value="1"/>
</dbReference>
<feature type="domain" description="Histidine kinase" evidence="9">
    <location>
        <begin position="622"/>
        <end position="715"/>
    </location>
</feature>
<gene>
    <name evidence="11" type="ORF">MNBD_GAMMA22-2237</name>
</gene>
<evidence type="ECO:0000256" key="5">
    <source>
        <dbReference type="ARBA" id="ARBA00022741"/>
    </source>
</evidence>
<feature type="domain" description="PAS" evidence="10">
    <location>
        <begin position="366"/>
        <end position="437"/>
    </location>
</feature>
<feature type="coiled-coil region" evidence="8">
    <location>
        <begin position="317"/>
        <end position="366"/>
    </location>
</feature>
<proteinExistence type="predicted"/>
<dbReference type="Gene3D" id="3.30.565.10">
    <property type="entry name" value="Histidine kinase-like ATPase, C-terminal domain"/>
    <property type="match status" value="1"/>
</dbReference>
<evidence type="ECO:0000313" key="11">
    <source>
        <dbReference type="EMBL" id="VAW97191.1"/>
    </source>
</evidence>
<keyword evidence="5" id="KW-0547">Nucleotide-binding</keyword>
<evidence type="ECO:0000256" key="6">
    <source>
        <dbReference type="ARBA" id="ARBA00022777"/>
    </source>
</evidence>
<dbReference type="GO" id="GO:0005524">
    <property type="term" value="F:ATP binding"/>
    <property type="evidence" value="ECO:0007669"/>
    <property type="project" value="UniProtKB-KW"/>
</dbReference>
<dbReference type="InterPro" id="IPR050482">
    <property type="entry name" value="Sensor_HK_TwoCompSys"/>
</dbReference>
<dbReference type="InterPro" id="IPR000014">
    <property type="entry name" value="PAS"/>
</dbReference>
<evidence type="ECO:0000256" key="2">
    <source>
        <dbReference type="ARBA" id="ARBA00012438"/>
    </source>
</evidence>
<keyword evidence="3" id="KW-0597">Phosphoprotein</keyword>
<dbReference type="InterPro" id="IPR029016">
    <property type="entry name" value="GAF-like_dom_sf"/>
</dbReference>
<dbReference type="SUPFAM" id="SSF55874">
    <property type="entry name" value="ATPase domain of HSP90 chaperone/DNA topoisomerase II/histidine kinase"/>
    <property type="match status" value="1"/>
</dbReference>
<dbReference type="InterPro" id="IPR003594">
    <property type="entry name" value="HATPase_dom"/>
</dbReference>
<dbReference type="SUPFAM" id="SSF55785">
    <property type="entry name" value="PYP-like sensor domain (PAS domain)"/>
    <property type="match status" value="1"/>
</dbReference>
<dbReference type="GO" id="GO:0046983">
    <property type="term" value="F:protein dimerization activity"/>
    <property type="evidence" value="ECO:0007669"/>
    <property type="project" value="InterPro"/>
</dbReference>
<dbReference type="CDD" id="cd00130">
    <property type="entry name" value="PAS"/>
    <property type="match status" value="1"/>
</dbReference>
<dbReference type="GO" id="GO:0000155">
    <property type="term" value="F:phosphorelay sensor kinase activity"/>
    <property type="evidence" value="ECO:0007669"/>
    <property type="project" value="InterPro"/>
</dbReference>
<organism evidence="11">
    <name type="scientific">hydrothermal vent metagenome</name>
    <dbReference type="NCBI Taxonomy" id="652676"/>
    <lineage>
        <taxon>unclassified sequences</taxon>
        <taxon>metagenomes</taxon>
        <taxon>ecological metagenomes</taxon>
    </lineage>
</organism>
<dbReference type="SMART" id="SM00091">
    <property type="entry name" value="PAS"/>
    <property type="match status" value="2"/>
</dbReference>
<dbReference type="InterPro" id="IPR036890">
    <property type="entry name" value="HATPase_C_sf"/>
</dbReference>
<evidence type="ECO:0000259" key="10">
    <source>
        <dbReference type="PROSITE" id="PS50112"/>
    </source>
</evidence>
<dbReference type="NCBIfam" id="TIGR00229">
    <property type="entry name" value="sensory_box"/>
    <property type="match status" value="1"/>
</dbReference>
<dbReference type="PROSITE" id="PS50109">
    <property type="entry name" value="HIS_KIN"/>
    <property type="match status" value="1"/>
</dbReference>
<sequence length="715" mass="81261">MKTIDVTDSSQELPTDGSASQQIYMRRLREFTKDTFLEHENRASVVERTVNFIAEVLPVSYVIVGEIIKDAEECSIIGTYGLPPDTETIRGQRAIIMSLVCRDIISFTESNETDREMASALIGGYPVVSGISVPISIDGGGIGVLAVYSETDREFNESKVAFLNAMANVISISLMKPNIHPVVAQHTESVFQAKKDWESTIDVMPQLVIVLDKRANIVRVNRTIVSWGLGTVDSRLGHSVEDVIKPLITGVTRNYKIDWTHIWKGLQSDDFLEWESSPGSNINKSLRFSLRRLHENEKKFNTRNCFAVLVVDDISEQKTAEQTLKKYTNELEKKIRKRTNQLRLANNELRQELDEHTINKTALIESEERYNLLLQSSLAGICTINNENGKIDYCNDRFAYIFDYKKTHIIDRDLADFIYPEDMESLDTFIANIMNIAPMQLPVVVKGIRRNGEHVWIEIKLNLINLISEQTLLINIIDITEQKNTEITLRKSENRLHILSSQLIDAQENERKRLAYELHDGIGQWLSAIKFKIENVMDVHKTKLDDAGFEELTDVVGTIRETIEETRRISSDLRPSMLDDLGILVTINWFIRKFEGTYKSIKVNKVISLKEQDIIDYRKVVIYRVMQESMNNIAKHANASIIEIILEKIDDEIYFSIVDNGTGFDLNKSSMISLTDGSGTGLNSIRERAELTGGEFSIMSKMPGGTSIKIVWPVN</sequence>
<reference evidence="11" key="1">
    <citation type="submission" date="2018-06" db="EMBL/GenBank/DDBJ databases">
        <authorList>
            <person name="Zhirakovskaya E."/>
        </authorList>
    </citation>
    <scope>NUCLEOTIDE SEQUENCE</scope>
</reference>
<dbReference type="InterPro" id="IPR035965">
    <property type="entry name" value="PAS-like_dom_sf"/>
</dbReference>
<dbReference type="Gene3D" id="3.30.450.40">
    <property type="match status" value="1"/>
</dbReference>
<dbReference type="EMBL" id="UOFS01000033">
    <property type="protein sequence ID" value="VAW97191.1"/>
    <property type="molecule type" value="Genomic_DNA"/>
</dbReference>
<keyword evidence="4" id="KW-0808">Transferase</keyword>
<dbReference type="SUPFAM" id="SSF55781">
    <property type="entry name" value="GAF domain-like"/>
    <property type="match status" value="1"/>
</dbReference>
<dbReference type="PANTHER" id="PTHR24421:SF10">
    <property type="entry name" value="NITRATE_NITRITE SENSOR PROTEIN NARQ"/>
    <property type="match status" value="1"/>
</dbReference>